<dbReference type="GO" id="GO:0020037">
    <property type="term" value="F:heme binding"/>
    <property type="evidence" value="ECO:0007669"/>
    <property type="project" value="InterPro"/>
</dbReference>
<feature type="binding site" description="covalent" evidence="16">
    <location>
        <position position="175"/>
    </location>
    <ligand>
        <name>heme c</name>
        <dbReference type="ChEBI" id="CHEBI:61717"/>
        <label>2</label>
    </ligand>
</feature>
<evidence type="ECO:0000256" key="2">
    <source>
        <dbReference type="ARBA" id="ARBA00011530"/>
    </source>
</evidence>
<dbReference type="NCBIfam" id="TIGR04484">
    <property type="entry name" value="thiosulf_SoxA"/>
    <property type="match status" value="1"/>
</dbReference>
<protein>
    <recommendedName>
        <fullName evidence="14">SoxAX cytochrome complex subunit A</fullName>
        <ecNumber evidence="14">2.8.5.2</ecNumber>
    </recommendedName>
    <alternativeName>
        <fullName evidence="14">Protein SoxA</fullName>
    </alternativeName>
    <alternativeName>
        <fullName evidence="14">Sulfur oxidizing protein A</fullName>
    </alternativeName>
    <alternativeName>
        <fullName evidence="14">Thiosulfate-oxidizing multienzyme system protein SoxA</fullName>
    </alternativeName>
</protein>
<keyword evidence="5 14" id="KW-0808">Transferase</keyword>
<dbReference type="EMBL" id="CP048836">
    <property type="protein sequence ID" value="QID18628.1"/>
    <property type="molecule type" value="Genomic_DNA"/>
</dbReference>
<feature type="binding site" description="axial binding residue" evidence="17">
    <location>
        <position position="227"/>
    </location>
    <ligand>
        <name>heme c</name>
        <dbReference type="ChEBI" id="CHEBI:61717"/>
        <label>2</label>
    </ligand>
    <ligandPart>
        <name>Fe</name>
        <dbReference type="ChEBI" id="CHEBI:18248"/>
    </ligandPart>
</feature>
<evidence type="ECO:0000256" key="18">
    <source>
        <dbReference type="SAM" id="SignalP"/>
    </source>
</evidence>
<dbReference type="AlphaFoldDB" id="A0A6C1B7C1"/>
<dbReference type="Proteomes" id="UP000501991">
    <property type="component" value="Chromosome"/>
</dbReference>
<comment type="catalytic activity">
    <reaction evidence="13 14">
        <text>S-sulfanyl-L-cysteinyl-[SoxY protein] + thiosulfate + 2 Fe(III)-[cytochrome c] = S-(2-sulfodisulfanyl)-L-cysteinyl-[SoxY protein] + 2 Fe(II)-[cytochrome c] + 2 H(+)</text>
        <dbReference type="Rhea" id="RHEA:51224"/>
        <dbReference type="Rhea" id="RHEA-COMP:10350"/>
        <dbReference type="Rhea" id="RHEA-COMP:14399"/>
        <dbReference type="Rhea" id="RHEA-COMP:14689"/>
        <dbReference type="Rhea" id="RHEA-COMP:14690"/>
        <dbReference type="ChEBI" id="CHEBI:15378"/>
        <dbReference type="ChEBI" id="CHEBI:29033"/>
        <dbReference type="ChEBI" id="CHEBI:29034"/>
        <dbReference type="ChEBI" id="CHEBI:33542"/>
        <dbReference type="ChEBI" id="CHEBI:61963"/>
        <dbReference type="ChEBI" id="CHEBI:140664"/>
        <dbReference type="EC" id="2.8.5.2"/>
    </reaction>
</comment>
<evidence type="ECO:0000256" key="4">
    <source>
        <dbReference type="ARBA" id="ARBA00022617"/>
    </source>
</evidence>
<keyword evidence="8 14" id="KW-0574">Periplasm</keyword>
<feature type="domain" description="Cytochrome c" evidence="19">
    <location>
        <begin position="155"/>
        <end position="266"/>
    </location>
</feature>
<evidence type="ECO:0000313" key="21">
    <source>
        <dbReference type="Proteomes" id="UP000501991"/>
    </source>
</evidence>
<dbReference type="GO" id="GO:0046872">
    <property type="term" value="F:metal ion binding"/>
    <property type="evidence" value="ECO:0007669"/>
    <property type="project" value="UniProtKB-KW"/>
</dbReference>
<dbReference type="GO" id="GO:0016669">
    <property type="term" value="F:oxidoreductase activity, acting on a sulfur group of donors, cytochrome as acceptor"/>
    <property type="evidence" value="ECO:0007669"/>
    <property type="project" value="InterPro"/>
</dbReference>
<comment type="subcellular location">
    <subcellularLocation>
        <location evidence="1 14">Periplasm</location>
    </subcellularLocation>
</comment>
<keyword evidence="3 14" id="KW-0813">Transport</keyword>
<dbReference type="PROSITE" id="PS51007">
    <property type="entry name" value="CYTC"/>
    <property type="match status" value="1"/>
</dbReference>
<dbReference type="InterPro" id="IPR025710">
    <property type="entry name" value="SoxA"/>
</dbReference>
<evidence type="ECO:0000256" key="11">
    <source>
        <dbReference type="ARBA" id="ARBA00025746"/>
    </source>
</evidence>
<dbReference type="KEGG" id="azq:G3580_13940"/>
<keyword evidence="21" id="KW-1185">Reference proteome</keyword>
<evidence type="ECO:0000256" key="17">
    <source>
        <dbReference type="PIRSR" id="PIRSR038455-3"/>
    </source>
</evidence>
<feature type="signal peptide" evidence="18">
    <location>
        <begin position="1"/>
        <end position="22"/>
    </location>
</feature>
<feature type="binding site" description="axial binding residue" evidence="17">
    <location>
        <position position="103"/>
    </location>
    <ligand>
        <name>heme c</name>
        <dbReference type="ChEBI" id="CHEBI:61717"/>
        <label>1</label>
    </ligand>
    <ligandPart>
        <name>Fe</name>
        <dbReference type="ChEBI" id="CHEBI:18248"/>
    </ligandPart>
</feature>
<evidence type="ECO:0000256" key="5">
    <source>
        <dbReference type="ARBA" id="ARBA00022679"/>
    </source>
</evidence>
<dbReference type="GO" id="GO:0009055">
    <property type="term" value="F:electron transfer activity"/>
    <property type="evidence" value="ECO:0007669"/>
    <property type="project" value="InterPro"/>
</dbReference>
<dbReference type="SUPFAM" id="SSF46626">
    <property type="entry name" value="Cytochrome c"/>
    <property type="match status" value="2"/>
</dbReference>
<dbReference type="Gene3D" id="1.10.760.10">
    <property type="entry name" value="Cytochrome c-like domain"/>
    <property type="match status" value="2"/>
</dbReference>
<evidence type="ECO:0000256" key="1">
    <source>
        <dbReference type="ARBA" id="ARBA00004418"/>
    </source>
</evidence>
<feature type="binding site" description="axial binding residue" evidence="17">
    <location>
        <position position="179"/>
    </location>
    <ligand>
        <name>heme c</name>
        <dbReference type="ChEBI" id="CHEBI:61717"/>
        <label>2</label>
    </ligand>
    <ligandPart>
        <name>Fe</name>
        <dbReference type="ChEBI" id="CHEBI:18248"/>
    </ligandPart>
</feature>
<evidence type="ECO:0000256" key="3">
    <source>
        <dbReference type="ARBA" id="ARBA00022448"/>
    </source>
</evidence>
<comment type="catalytic activity">
    <reaction evidence="12 14">
        <text>L-cysteinyl-[SoxY protein] + thiosulfate + 2 Fe(III)-[cytochrome c] = S-sulfosulfanyl-L-cysteinyl-[SoxY protein] + 2 Fe(II)-[cytochrome c] + 2 H(+)</text>
        <dbReference type="Rhea" id="RHEA:56720"/>
        <dbReference type="Rhea" id="RHEA-COMP:10350"/>
        <dbReference type="Rhea" id="RHEA-COMP:14328"/>
        <dbReference type="Rhea" id="RHEA-COMP:14399"/>
        <dbReference type="Rhea" id="RHEA-COMP:14691"/>
        <dbReference type="ChEBI" id="CHEBI:15378"/>
        <dbReference type="ChEBI" id="CHEBI:29033"/>
        <dbReference type="ChEBI" id="CHEBI:29034"/>
        <dbReference type="ChEBI" id="CHEBI:29950"/>
        <dbReference type="ChEBI" id="CHEBI:33542"/>
        <dbReference type="ChEBI" id="CHEBI:139321"/>
        <dbReference type="EC" id="2.8.5.2"/>
    </reaction>
</comment>
<organism evidence="20 21">
    <name type="scientific">Nitrogeniibacter mangrovi</name>
    <dbReference type="NCBI Taxonomy" id="2016596"/>
    <lineage>
        <taxon>Bacteria</taxon>
        <taxon>Pseudomonadati</taxon>
        <taxon>Pseudomonadota</taxon>
        <taxon>Betaproteobacteria</taxon>
        <taxon>Rhodocyclales</taxon>
        <taxon>Zoogloeaceae</taxon>
        <taxon>Nitrogeniibacter</taxon>
    </lineage>
</organism>
<sequence length="266" mass="29565">MKKRLLCAALAGLSAVATGAWADANQDSLDEYRQMLADGNPSELWEMAGEELWTTARGPKNASLAQCDLGLGPGVVKGAYAQMPRYFKDTGKVQDLESRLMTCMDTLQGIPPEKFIKGKFGKDEMEKMEQIVAYVVGQSKGAKVRVDMHNPEMKRMYKLGEMAFFYRAGPMDFSCATCHGDDDKRIRMQNLPNLTTAKGAAAGWTTWPAYRVSNGQFWTMQHRLNDCYRQQRFPEPVYGSEVTQALSVYMAAKANGATMATPGIKR</sequence>
<reference evidence="20 21" key="1">
    <citation type="submission" date="2020-02" db="EMBL/GenBank/DDBJ databases">
        <title>Nitrogenibacter mangrovi gen. nov., sp. nov. isolated from mangrove sediment, a denitrifying betaproteobacterium.</title>
        <authorList>
            <person name="Liao H."/>
            <person name="Tian Y."/>
        </authorList>
    </citation>
    <scope>NUCLEOTIDE SEQUENCE [LARGE SCALE GENOMIC DNA]</scope>
    <source>
        <strain evidence="20 21">M9-3-2</strain>
    </source>
</reference>
<dbReference type="RefSeq" id="WP_173766461.1">
    <property type="nucleotide sequence ID" value="NZ_CP048836.1"/>
</dbReference>
<dbReference type="GO" id="GO:0016740">
    <property type="term" value="F:transferase activity"/>
    <property type="evidence" value="ECO:0007669"/>
    <property type="project" value="UniProtKB-KW"/>
</dbReference>
<evidence type="ECO:0000256" key="15">
    <source>
        <dbReference type="PIRSR" id="PIRSR038455-1"/>
    </source>
</evidence>
<feature type="binding site" description="covalent" evidence="16">
    <location>
        <position position="67"/>
    </location>
    <ligand>
        <name>heme c</name>
        <dbReference type="ChEBI" id="CHEBI:61717"/>
        <label>1</label>
    </ligand>
</feature>
<evidence type="ECO:0000256" key="16">
    <source>
        <dbReference type="PIRSR" id="PIRSR038455-2"/>
    </source>
</evidence>
<dbReference type="InterPro" id="IPR036909">
    <property type="entry name" value="Cyt_c-like_dom_sf"/>
</dbReference>
<evidence type="ECO:0000256" key="13">
    <source>
        <dbReference type="ARBA" id="ARBA00048423"/>
    </source>
</evidence>
<keyword evidence="4 14" id="KW-0349">Heme</keyword>
<keyword evidence="10 14" id="KW-0408">Iron</keyword>
<feature type="chain" id="PRO_5025518766" description="SoxAX cytochrome complex subunit A" evidence="18">
    <location>
        <begin position="23"/>
        <end position="266"/>
    </location>
</feature>
<dbReference type="PIRSF" id="PIRSF038455">
    <property type="entry name" value="SoxA"/>
    <property type="match status" value="1"/>
</dbReference>
<dbReference type="EC" id="2.8.5.2" evidence="14"/>
<comment type="cofactor">
    <cofactor evidence="16">
        <name>heme</name>
        <dbReference type="ChEBI" id="CHEBI:30413"/>
    </cofactor>
    <text evidence="16">Binds 2 heme groups per subunit.</text>
</comment>
<comment type="similarity">
    <text evidence="11 14">Belongs to the SoxA family.</text>
</comment>
<comment type="subunit">
    <text evidence="2 14">Heterodimer of SoxA and SoxX.</text>
</comment>
<feature type="binding site" description="covalent" evidence="16">
    <location>
        <position position="178"/>
    </location>
    <ligand>
        <name>heme c</name>
        <dbReference type="ChEBI" id="CHEBI:61717"/>
        <label>2</label>
    </ligand>
</feature>
<evidence type="ECO:0000256" key="9">
    <source>
        <dbReference type="ARBA" id="ARBA00022982"/>
    </source>
</evidence>
<evidence type="ECO:0000256" key="14">
    <source>
        <dbReference type="PIRNR" id="PIRNR038455"/>
    </source>
</evidence>
<dbReference type="GO" id="GO:0042597">
    <property type="term" value="C:periplasmic space"/>
    <property type="evidence" value="ECO:0007669"/>
    <property type="project" value="UniProtKB-SubCell"/>
</dbReference>
<keyword evidence="7 18" id="KW-0732">Signal</keyword>
<evidence type="ECO:0000256" key="8">
    <source>
        <dbReference type="ARBA" id="ARBA00022764"/>
    </source>
</evidence>
<gene>
    <name evidence="20" type="primary">soxA</name>
    <name evidence="20" type="ORF">G3580_13940</name>
</gene>
<keyword evidence="9 14" id="KW-0249">Electron transport</keyword>
<dbReference type="GO" id="GO:0019417">
    <property type="term" value="P:sulfur oxidation"/>
    <property type="evidence" value="ECO:0007669"/>
    <property type="project" value="InterPro"/>
</dbReference>
<dbReference type="InterPro" id="IPR009056">
    <property type="entry name" value="Cyt_c-like_dom"/>
</dbReference>
<evidence type="ECO:0000256" key="12">
    <source>
        <dbReference type="ARBA" id="ARBA00048077"/>
    </source>
</evidence>
<evidence type="ECO:0000259" key="19">
    <source>
        <dbReference type="PROSITE" id="PS51007"/>
    </source>
</evidence>
<feature type="binding site" evidence="16">
    <location>
        <position position="223"/>
    </location>
    <ligand>
        <name>substrate</name>
    </ligand>
</feature>
<dbReference type="GO" id="GO:0070069">
    <property type="term" value="C:cytochrome complex"/>
    <property type="evidence" value="ECO:0007669"/>
    <property type="project" value="InterPro"/>
</dbReference>
<evidence type="ECO:0000256" key="10">
    <source>
        <dbReference type="ARBA" id="ARBA00023004"/>
    </source>
</evidence>
<evidence type="ECO:0000313" key="20">
    <source>
        <dbReference type="EMBL" id="QID18628.1"/>
    </source>
</evidence>
<evidence type="ECO:0000256" key="6">
    <source>
        <dbReference type="ARBA" id="ARBA00022723"/>
    </source>
</evidence>
<accession>A0A6C1B7C1</accession>
<dbReference type="Pfam" id="PF21342">
    <property type="entry name" value="SoxA-TsdA_cyt-c"/>
    <property type="match status" value="2"/>
</dbReference>
<evidence type="ECO:0000256" key="7">
    <source>
        <dbReference type="ARBA" id="ARBA00022729"/>
    </source>
</evidence>
<name>A0A6C1B7C1_9RHOO</name>
<feature type="active site" description="Cysteine persulfide intermediate" evidence="15">
    <location>
        <position position="227"/>
    </location>
</feature>
<proteinExistence type="inferred from homology"/>
<keyword evidence="6 14" id="KW-0479">Metal-binding</keyword>